<evidence type="ECO:0000313" key="2">
    <source>
        <dbReference type="EMBL" id="KFX20369.1"/>
    </source>
</evidence>
<dbReference type="RefSeq" id="WP_039303398.1">
    <property type="nucleotide sequence ID" value="NZ_JAODTE010000006.1"/>
</dbReference>
<dbReference type="eggNOG" id="COG4226">
    <property type="taxonomic scope" value="Bacteria"/>
</dbReference>
<comment type="caution">
    <text evidence="1">The sequence shown here is derived from an EMBL/GenBank/DDBJ whole genome shotgun (WGS) entry which is preliminary data.</text>
</comment>
<dbReference type="EMBL" id="JQHL01000003">
    <property type="protein sequence ID" value="KFX20369.1"/>
    <property type="molecule type" value="Genomic_DNA"/>
</dbReference>
<protein>
    <submittedName>
        <fullName evidence="1">Repressor</fullName>
    </submittedName>
</protein>
<evidence type="ECO:0000313" key="4">
    <source>
        <dbReference type="Proteomes" id="UP000032874"/>
    </source>
</evidence>
<proteinExistence type="predicted"/>
<reference evidence="3 4" key="1">
    <citation type="submission" date="2014-08" db="EMBL/GenBank/DDBJ databases">
        <title>Genome sequences of NCPPB Pectobacterium isolates.</title>
        <authorList>
            <person name="Glover R.H."/>
            <person name="Sapp M."/>
            <person name="Elphinstone J."/>
        </authorList>
    </citation>
    <scope>NUCLEOTIDE SEQUENCE [LARGE SCALE GENOMIC DNA]</scope>
    <source>
        <strain evidence="2 3">NCPPB 2793</strain>
        <strain evidence="1 4">NCPPB 2795</strain>
    </source>
</reference>
<evidence type="ECO:0000313" key="3">
    <source>
        <dbReference type="Proteomes" id="UP000032869"/>
    </source>
</evidence>
<dbReference type="AlphaFoldDB" id="A0A093T504"/>
<dbReference type="Proteomes" id="UP000032874">
    <property type="component" value="Unassembled WGS sequence"/>
</dbReference>
<dbReference type="InterPro" id="IPR010985">
    <property type="entry name" value="Ribbon_hlx_hlx"/>
</dbReference>
<dbReference type="OrthoDB" id="6588776at2"/>
<dbReference type="Proteomes" id="UP000032869">
    <property type="component" value="Unassembled WGS sequence"/>
</dbReference>
<gene>
    <name evidence="2" type="ORF">JV35_09700</name>
    <name evidence="1" type="ORF">KP22_09385</name>
</gene>
<dbReference type="GO" id="GO:0006355">
    <property type="term" value="P:regulation of DNA-templated transcription"/>
    <property type="evidence" value="ECO:0007669"/>
    <property type="project" value="InterPro"/>
</dbReference>
<dbReference type="EMBL" id="JQHM01000002">
    <property type="protein sequence ID" value="KFX06057.1"/>
    <property type="molecule type" value="Genomic_DNA"/>
</dbReference>
<organism evidence="1 4">
    <name type="scientific">Pectobacterium betavasculorum</name>
    <dbReference type="NCBI Taxonomy" id="55207"/>
    <lineage>
        <taxon>Bacteria</taxon>
        <taxon>Pseudomonadati</taxon>
        <taxon>Pseudomonadota</taxon>
        <taxon>Gammaproteobacteria</taxon>
        <taxon>Enterobacterales</taxon>
        <taxon>Pectobacteriaceae</taxon>
        <taxon>Pectobacterium</taxon>
    </lineage>
</organism>
<evidence type="ECO:0000313" key="1">
    <source>
        <dbReference type="EMBL" id="KFX06057.1"/>
    </source>
</evidence>
<dbReference type="SUPFAM" id="SSF47598">
    <property type="entry name" value="Ribbon-helix-helix"/>
    <property type="match status" value="1"/>
</dbReference>
<name>A0A093T504_9GAMM</name>
<keyword evidence="3" id="KW-1185">Reference proteome</keyword>
<sequence>MSTIKRDTKKSTAAGKSPTFQIRISPELREQLDEIVAKEGVSLGNWFKELARQELRKQGIEPKG</sequence>
<dbReference type="STRING" id="55207.KP22_09385"/>
<accession>A0A093T504</accession>